<evidence type="ECO:0000259" key="4">
    <source>
        <dbReference type="Pfam" id="PF10254"/>
    </source>
</evidence>
<dbReference type="GO" id="GO:0072659">
    <property type="term" value="P:protein localization to plasma membrane"/>
    <property type="evidence" value="ECO:0007669"/>
    <property type="project" value="TreeGrafter"/>
</dbReference>
<keyword evidence="2" id="KW-0597">Phosphoprotein</keyword>
<feature type="domain" description="Phosphofurin acidic cluster sorting protein 1/2 C-terminal" evidence="4">
    <location>
        <begin position="431"/>
        <end position="578"/>
    </location>
</feature>
<dbReference type="Pfam" id="PF10254">
    <property type="entry name" value="Pacs-1"/>
    <property type="match status" value="1"/>
</dbReference>
<proteinExistence type="inferred from homology"/>
<evidence type="ECO:0000256" key="2">
    <source>
        <dbReference type="ARBA" id="ARBA00022553"/>
    </source>
</evidence>
<dbReference type="AlphaFoldDB" id="A0A7S4H8N3"/>
<feature type="domain" description="Phosphofurin acidic cluster sorting protein 1/2 N-terminal C2" evidence="5">
    <location>
        <begin position="42"/>
        <end position="192"/>
    </location>
</feature>
<dbReference type="PANTHER" id="PTHR13280:SF17">
    <property type="entry name" value="KRUEPPEL TARGET AT 95D, ISOFORM A"/>
    <property type="match status" value="1"/>
</dbReference>
<gene>
    <name evidence="6" type="ORF">GTHE00462_LOCUS296</name>
</gene>
<sequence length="752" mass="83733">MSEHGLNKREGNGKSMGESSAKDKDKCQNLFSGIPGLERRWMKNCGRRICVLRVSRLEALRELTSSRSDIKLTVVMSDGRPLGDSARRMKMTKPALTSGSFPIQQSDSLSLAVNVNFYFQYFHNLKNNSDAIRILLQKRSKRSLVNKIIAECSMNLADIIQAPLEEGSVLMLHSTGRLKHTQKSVNEPIVRLHVQLESLPVDFSDISRWWPEVDDDNANERELILSGEDQASEDEEEDMLESEEDEDEWVERFDTVDEHGVDLIDEVEEDVFPTSNTIASTNIDRENGAKNFRSKVLKGTKKIASMTLTPVRVVRNQYARIRAKNQKEHASSAAVGDLEEEAGEDEAVFDDGVLHMAGFDRRASEDVGGEHSEVTARVESILSDSASLDGGSLVLLCNHSSSRGRYLYDVLTRRDSEARASTSQDLGRFCVKIACYLEIRAAVAVISAHLRKQQRQDRSAVMRIGILGGDSFLHLFLQEMLNCQAEPCFKIFLIPLGRGGRDSLVAQLISSKDSEYLRLFCSELWESSFEIADGEADFWMEAVETRVHELLFHYLSQAKWTFKLVVGEAFITCADSMTGSNPIPSLIEEPGYAGIVRQHTLPLISSLSVRAIEEEGPSANSVLDVKLDFWVTNGGGEALKTCSHGVHTDIQLRRNELVPSAPLSMQAVCMRSFKERNKRIRSSVNVTRNSGGGHVIRADVSRLICSAANPKANFFSVIVDGLRMSPVRFISISPHLSSTLINSLPIATFCEI</sequence>
<feature type="region of interest" description="Disordered" evidence="3">
    <location>
        <begin position="225"/>
        <end position="246"/>
    </location>
</feature>
<organism evidence="6">
    <name type="scientific">Guillardia theta</name>
    <name type="common">Cryptophyte</name>
    <name type="synonym">Cryptomonas phi</name>
    <dbReference type="NCBI Taxonomy" id="55529"/>
    <lineage>
        <taxon>Eukaryota</taxon>
        <taxon>Cryptophyceae</taxon>
        <taxon>Pyrenomonadales</taxon>
        <taxon>Geminigeraceae</taxon>
        <taxon>Guillardia</taxon>
    </lineage>
</organism>
<feature type="compositionally biased region" description="Acidic residues" evidence="3">
    <location>
        <begin position="230"/>
        <end position="246"/>
    </location>
</feature>
<dbReference type="EMBL" id="HBKN01000360">
    <property type="protein sequence ID" value="CAE2190985.1"/>
    <property type="molecule type" value="Transcribed_RNA"/>
</dbReference>
<dbReference type="PANTHER" id="PTHR13280">
    <property type="entry name" value="PHOSPHOFURIN ACIDIC CLUSTER SORTING PROTEIN"/>
    <property type="match status" value="1"/>
</dbReference>
<dbReference type="InterPro" id="IPR019381">
    <property type="entry name" value="PACS1/2_C"/>
</dbReference>
<evidence type="ECO:0000256" key="3">
    <source>
        <dbReference type="SAM" id="MobiDB-lite"/>
    </source>
</evidence>
<evidence type="ECO:0000256" key="1">
    <source>
        <dbReference type="ARBA" id="ARBA00008590"/>
    </source>
</evidence>
<reference evidence="6" key="1">
    <citation type="submission" date="2021-01" db="EMBL/GenBank/DDBJ databases">
        <authorList>
            <person name="Corre E."/>
            <person name="Pelletier E."/>
            <person name="Niang G."/>
            <person name="Scheremetjew M."/>
            <person name="Finn R."/>
            <person name="Kale V."/>
            <person name="Holt S."/>
            <person name="Cochrane G."/>
            <person name="Meng A."/>
            <person name="Brown T."/>
            <person name="Cohen L."/>
        </authorList>
    </citation>
    <scope>NUCLEOTIDE SEQUENCE</scope>
    <source>
        <strain evidence="6">CCMP 2712</strain>
    </source>
</reference>
<protein>
    <submittedName>
        <fullName evidence="6">Uncharacterized protein</fullName>
    </submittedName>
</protein>
<feature type="region of interest" description="Disordered" evidence="3">
    <location>
        <begin position="1"/>
        <end position="24"/>
    </location>
</feature>
<comment type="similarity">
    <text evidence="1">Belongs to the PACS family.</text>
</comment>
<evidence type="ECO:0000259" key="5">
    <source>
        <dbReference type="Pfam" id="PF25332"/>
    </source>
</evidence>
<dbReference type="Pfam" id="PF25332">
    <property type="entry name" value="C2_PACS_N"/>
    <property type="match status" value="1"/>
</dbReference>
<accession>A0A7S4H8N3</accession>
<name>A0A7S4H8N3_GUITH</name>
<feature type="compositionally biased region" description="Basic and acidic residues" evidence="3">
    <location>
        <begin position="1"/>
        <end position="12"/>
    </location>
</feature>
<dbReference type="InterPro" id="IPR057541">
    <property type="entry name" value="PACS1/2_N"/>
</dbReference>
<evidence type="ECO:0000313" key="6">
    <source>
        <dbReference type="EMBL" id="CAE2190985.1"/>
    </source>
</evidence>